<dbReference type="KEGG" id="bbel:109488081"/>
<dbReference type="PRINTS" id="PR00295">
    <property type="entry name" value="STEFINA"/>
</dbReference>
<evidence type="ECO:0000256" key="1">
    <source>
        <dbReference type="ARBA" id="ARBA00004496"/>
    </source>
</evidence>
<keyword evidence="5" id="KW-0789">Thiol protease inhibitor</keyword>
<comment type="similarity">
    <text evidence="2">Belongs to the cystatin family.</text>
</comment>
<evidence type="ECO:0000256" key="5">
    <source>
        <dbReference type="ARBA" id="ARBA00022704"/>
    </source>
</evidence>
<keyword evidence="4" id="KW-0646">Protease inhibitor</keyword>
<dbReference type="SMART" id="SM00043">
    <property type="entry name" value="CY"/>
    <property type="match status" value="1"/>
</dbReference>
<dbReference type="FunFam" id="3.10.450.10:FF:000001">
    <property type="entry name" value="Cystatin-A"/>
    <property type="match status" value="1"/>
</dbReference>
<organism evidence="7 8">
    <name type="scientific">Branchiostoma belcheri</name>
    <name type="common">Amphioxus</name>
    <dbReference type="NCBI Taxonomy" id="7741"/>
    <lineage>
        <taxon>Eukaryota</taxon>
        <taxon>Metazoa</taxon>
        <taxon>Chordata</taxon>
        <taxon>Cephalochordata</taxon>
        <taxon>Leptocardii</taxon>
        <taxon>Amphioxiformes</taxon>
        <taxon>Branchiostomatidae</taxon>
        <taxon>Branchiostoma</taxon>
    </lineage>
</organism>
<dbReference type="InterPro" id="IPR001713">
    <property type="entry name" value="Prot_inh_stefin"/>
</dbReference>
<sequence>MSQSDPGHMMMGGASGAKDATPEIQAICDEVKAEVEKQAGVKYRTFQAVSYRSQVVAGTNYFIKVDVGGEKYVHLTVFKGLPHNPGLKVSAVQLNKGKEDPL</sequence>
<protein>
    <submittedName>
        <fullName evidence="8">Cystatin-B-like</fullName>
    </submittedName>
</protein>
<dbReference type="SUPFAM" id="SSF54403">
    <property type="entry name" value="Cystatin/monellin"/>
    <property type="match status" value="1"/>
</dbReference>
<dbReference type="AlphaFoldDB" id="A0A6P5ADJ1"/>
<dbReference type="Gene3D" id="3.10.450.10">
    <property type="match status" value="1"/>
</dbReference>
<dbReference type="RefSeq" id="XP_019647793.1">
    <property type="nucleotide sequence ID" value="XM_019792234.1"/>
</dbReference>
<dbReference type="InterPro" id="IPR018073">
    <property type="entry name" value="Prot_inh_cystat_CS"/>
</dbReference>
<proteinExistence type="inferred from homology"/>
<reference evidence="8" key="1">
    <citation type="submission" date="2025-08" db="UniProtKB">
        <authorList>
            <consortium name="RefSeq"/>
        </authorList>
    </citation>
    <scope>IDENTIFICATION</scope>
    <source>
        <tissue evidence="8">Gonad</tissue>
    </source>
</reference>
<evidence type="ECO:0000313" key="7">
    <source>
        <dbReference type="Proteomes" id="UP000515135"/>
    </source>
</evidence>
<evidence type="ECO:0000259" key="6">
    <source>
        <dbReference type="SMART" id="SM00043"/>
    </source>
</evidence>
<evidence type="ECO:0000256" key="3">
    <source>
        <dbReference type="ARBA" id="ARBA00022490"/>
    </source>
</evidence>
<gene>
    <name evidence="8" type="primary">LOC109488081</name>
</gene>
<dbReference type="CDD" id="cd00042">
    <property type="entry name" value="CY"/>
    <property type="match status" value="1"/>
</dbReference>
<dbReference type="PANTHER" id="PTHR11414">
    <property type="entry name" value="CYSTATIN FAMILY MEMBER"/>
    <property type="match status" value="1"/>
</dbReference>
<keyword evidence="7" id="KW-1185">Reference proteome</keyword>
<dbReference type="OrthoDB" id="2429551at2759"/>
<name>A0A6P5ADJ1_BRABE</name>
<dbReference type="InterPro" id="IPR046350">
    <property type="entry name" value="Cystatin_sf"/>
</dbReference>
<dbReference type="Pfam" id="PF00031">
    <property type="entry name" value="Cystatin"/>
    <property type="match status" value="1"/>
</dbReference>
<comment type="subcellular location">
    <subcellularLocation>
        <location evidence="1">Cytoplasm</location>
    </subcellularLocation>
</comment>
<dbReference type="Proteomes" id="UP000515135">
    <property type="component" value="Unplaced"/>
</dbReference>
<dbReference type="GO" id="GO:0004869">
    <property type="term" value="F:cysteine-type endopeptidase inhibitor activity"/>
    <property type="evidence" value="ECO:0007669"/>
    <property type="project" value="UniProtKB-KW"/>
</dbReference>
<feature type="domain" description="Cystatin" evidence="6">
    <location>
        <begin position="9"/>
        <end position="98"/>
    </location>
</feature>
<dbReference type="GeneID" id="109488081"/>
<dbReference type="GO" id="GO:0005829">
    <property type="term" value="C:cytosol"/>
    <property type="evidence" value="ECO:0007669"/>
    <property type="project" value="TreeGrafter"/>
</dbReference>
<evidence type="ECO:0000256" key="2">
    <source>
        <dbReference type="ARBA" id="ARBA00009403"/>
    </source>
</evidence>
<dbReference type="PROSITE" id="PS00287">
    <property type="entry name" value="CYSTATIN"/>
    <property type="match status" value="1"/>
</dbReference>
<accession>A0A6P5ADJ1</accession>
<evidence type="ECO:0000313" key="8">
    <source>
        <dbReference type="RefSeq" id="XP_019647793.1"/>
    </source>
</evidence>
<dbReference type="PANTHER" id="PTHR11414:SF21">
    <property type="entry name" value="CYSTATIN 14A, TANDEM DUPLICATE 1-RELATED"/>
    <property type="match status" value="1"/>
</dbReference>
<dbReference type="InterPro" id="IPR000010">
    <property type="entry name" value="Cystatin_dom"/>
</dbReference>
<evidence type="ECO:0000256" key="4">
    <source>
        <dbReference type="ARBA" id="ARBA00022690"/>
    </source>
</evidence>
<keyword evidence="3" id="KW-0963">Cytoplasm</keyword>